<comment type="caution">
    <text evidence="3">The sequence shown here is derived from an EMBL/GenBank/DDBJ whole genome shotgun (WGS) entry which is preliminary data.</text>
</comment>
<feature type="region of interest" description="Disordered" evidence="1">
    <location>
        <begin position="96"/>
        <end position="118"/>
    </location>
</feature>
<evidence type="ECO:0000313" key="3">
    <source>
        <dbReference type="EMBL" id="KAF2070042.1"/>
    </source>
</evidence>
<sequence>MRSNLPILPTTISSSNGNGRKRASKPYELFIIILAILFLFILYASLISPNTSDIQTLDTSVSESNAFGIINNENNGKAKNLDIFKENEEPEFCDAREIEKKGCGDESSSNSSNIDTEE</sequence>
<dbReference type="AlphaFoldDB" id="A0A8J4PN63"/>
<keyword evidence="2" id="KW-0472">Membrane</keyword>
<proteinExistence type="predicted"/>
<dbReference type="Proteomes" id="UP000695562">
    <property type="component" value="Unassembled WGS sequence"/>
</dbReference>
<dbReference type="EMBL" id="AJWJ01000552">
    <property type="protein sequence ID" value="KAF2070042.1"/>
    <property type="molecule type" value="Genomic_DNA"/>
</dbReference>
<name>A0A8J4PN63_9MYCE</name>
<keyword evidence="2" id="KW-0812">Transmembrane</keyword>
<organism evidence="3 4">
    <name type="scientific">Polysphondylium violaceum</name>
    <dbReference type="NCBI Taxonomy" id="133409"/>
    <lineage>
        <taxon>Eukaryota</taxon>
        <taxon>Amoebozoa</taxon>
        <taxon>Evosea</taxon>
        <taxon>Eumycetozoa</taxon>
        <taxon>Dictyostelia</taxon>
        <taxon>Dictyosteliales</taxon>
        <taxon>Dictyosteliaceae</taxon>
        <taxon>Polysphondylium</taxon>
    </lineage>
</organism>
<keyword evidence="4" id="KW-1185">Reference proteome</keyword>
<accession>A0A8J4PN63</accession>
<evidence type="ECO:0000313" key="4">
    <source>
        <dbReference type="Proteomes" id="UP000695562"/>
    </source>
</evidence>
<gene>
    <name evidence="3" type="ORF">CYY_008638</name>
</gene>
<feature type="transmembrane region" description="Helical" evidence="2">
    <location>
        <begin position="29"/>
        <end position="47"/>
    </location>
</feature>
<feature type="compositionally biased region" description="Polar residues" evidence="1">
    <location>
        <begin position="106"/>
        <end position="118"/>
    </location>
</feature>
<keyword evidence="2" id="KW-1133">Transmembrane helix</keyword>
<evidence type="ECO:0000256" key="1">
    <source>
        <dbReference type="SAM" id="MobiDB-lite"/>
    </source>
</evidence>
<protein>
    <submittedName>
        <fullName evidence="3">Uncharacterized protein</fullName>
    </submittedName>
</protein>
<reference evidence="3" key="1">
    <citation type="submission" date="2020-01" db="EMBL/GenBank/DDBJ databases">
        <title>Development of genomics and gene disruption for Polysphondylium violaceum indicates a role for the polyketide synthase stlB in stalk morphogenesis.</title>
        <authorList>
            <person name="Narita B."/>
            <person name="Kawabe Y."/>
            <person name="Kin K."/>
            <person name="Saito T."/>
            <person name="Gibbs R."/>
            <person name="Kuspa A."/>
            <person name="Muzny D."/>
            <person name="Queller D."/>
            <person name="Richards S."/>
            <person name="Strassman J."/>
            <person name="Sucgang R."/>
            <person name="Worley K."/>
            <person name="Schaap P."/>
        </authorList>
    </citation>
    <scope>NUCLEOTIDE SEQUENCE</scope>
    <source>
        <strain evidence="3">QSvi11</strain>
    </source>
</reference>
<evidence type="ECO:0000256" key="2">
    <source>
        <dbReference type="SAM" id="Phobius"/>
    </source>
</evidence>